<dbReference type="Proteomes" id="UP000663845">
    <property type="component" value="Unassembled WGS sequence"/>
</dbReference>
<organism evidence="1 2">
    <name type="scientific">Adineta steineri</name>
    <dbReference type="NCBI Taxonomy" id="433720"/>
    <lineage>
        <taxon>Eukaryota</taxon>
        <taxon>Metazoa</taxon>
        <taxon>Spiralia</taxon>
        <taxon>Gnathifera</taxon>
        <taxon>Rotifera</taxon>
        <taxon>Eurotatoria</taxon>
        <taxon>Bdelloidea</taxon>
        <taxon>Adinetida</taxon>
        <taxon>Adinetidae</taxon>
        <taxon>Adineta</taxon>
    </lineage>
</organism>
<protein>
    <submittedName>
        <fullName evidence="1">Uncharacterized protein</fullName>
    </submittedName>
</protein>
<dbReference type="EMBL" id="CAJNOG010000224">
    <property type="protein sequence ID" value="CAF1092247.1"/>
    <property type="molecule type" value="Genomic_DNA"/>
</dbReference>
<evidence type="ECO:0000313" key="1">
    <source>
        <dbReference type="EMBL" id="CAF1092247.1"/>
    </source>
</evidence>
<name>A0A814NHC0_9BILA</name>
<dbReference type="AlphaFoldDB" id="A0A814NHC0"/>
<reference evidence="1" key="1">
    <citation type="submission" date="2021-02" db="EMBL/GenBank/DDBJ databases">
        <authorList>
            <person name="Nowell W R."/>
        </authorList>
    </citation>
    <scope>NUCLEOTIDE SEQUENCE</scope>
</reference>
<sequence length="107" mass="12349">MTLSTEDRDDLITYVLPQLDEIDPECKRDKVIFHFVPPSIYSQSVQLSIRPLPQQLLRIFLVFGFGNENDEISTLNQLESEIEKVSMIESLSNSGLIVHEWGSMFIY</sequence>
<comment type="caution">
    <text evidence="1">The sequence shown here is derived from an EMBL/GenBank/DDBJ whole genome shotgun (WGS) entry which is preliminary data.</text>
</comment>
<evidence type="ECO:0000313" key="2">
    <source>
        <dbReference type="Proteomes" id="UP000663845"/>
    </source>
</evidence>
<accession>A0A814NHC0</accession>
<proteinExistence type="predicted"/>
<gene>
    <name evidence="1" type="ORF">JYZ213_LOCUS20906</name>
</gene>